<reference evidence="2 3" key="1">
    <citation type="journal article" date="2018" name="Nat. Ecol. Evol.">
        <title>Genomic signatures of mitonuclear coevolution across populations of Tigriopus californicus.</title>
        <authorList>
            <person name="Barreto F.S."/>
            <person name="Watson E.T."/>
            <person name="Lima T.G."/>
            <person name="Willett C.S."/>
            <person name="Edmands S."/>
            <person name="Li W."/>
            <person name="Burton R.S."/>
        </authorList>
    </citation>
    <scope>NUCLEOTIDE SEQUENCE [LARGE SCALE GENOMIC DNA]</scope>
    <source>
        <strain evidence="2 3">San Diego</strain>
    </source>
</reference>
<gene>
    <name evidence="2" type="ORF">TCAL_16989</name>
</gene>
<dbReference type="OMA" id="INIAHHQ"/>
<keyword evidence="3" id="KW-1185">Reference proteome</keyword>
<protein>
    <recommendedName>
        <fullName evidence="4">AT-rich interactive domain-containing protein 5B</fullName>
    </recommendedName>
</protein>
<feature type="region of interest" description="Disordered" evidence="1">
    <location>
        <begin position="100"/>
        <end position="123"/>
    </location>
</feature>
<name>A0A553PIG3_TIGCA</name>
<evidence type="ECO:0000256" key="1">
    <source>
        <dbReference type="SAM" id="MobiDB-lite"/>
    </source>
</evidence>
<dbReference type="STRING" id="6832.A0A553PIG3"/>
<evidence type="ECO:0000313" key="3">
    <source>
        <dbReference type="Proteomes" id="UP000318571"/>
    </source>
</evidence>
<dbReference type="Proteomes" id="UP000318571">
    <property type="component" value="Chromosome 5"/>
</dbReference>
<evidence type="ECO:0008006" key="4">
    <source>
        <dbReference type="Google" id="ProtNLM"/>
    </source>
</evidence>
<comment type="caution">
    <text evidence="2">The sequence shown here is derived from an EMBL/GenBank/DDBJ whole genome shotgun (WGS) entry which is preliminary data.</text>
</comment>
<organism evidence="2 3">
    <name type="scientific">Tigriopus californicus</name>
    <name type="common">Marine copepod</name>
    <dbReference type="NCBI Taxonomy" id="6832"/>
    <lineage>
        <taxon>Eukaryota</taxon>
        <taxon>Metazoa</taxon>
        <taxon>Ecdysozoa</taxon>
        <taxon>Arthropoda</taxon>
        <taxon>Crustacea</taxon>
        <taxon>Multicrustacea</taxon>
        <taxon>Hexanauplia</taxon>
        <taxon>Copepoda</taxon>
        <taxon>Harpacticoida</taxon>
        <taxon>Harpacticidae</taxon>
        <taxon>Tigriopus</taxon>
    </lineage>
</organism>
<dbReference type="AlphaFoldDB" id="A0A553PIG3"/>
<dbReference type="EMBL" id="VCGU01000004">
    <property type="protein sequence ID" value="TRY77468.1"/>
    <property type="molecule type" value="Genomic_DNA"/>
</dbReference>
<proteinExistence type="predicted"/>
<evidence type="ECO:0000313" key="2">
    <source>
        <dbReference type="EMBL" id="TRY77468.1"/>
    </source>
</evidence>
<accession>A0A553PIG3</accession>
<sequence length="123" mass="14143">MDPKKFSFVGPSCGHHASYSFFKAIKYQKNGKQKILSLGEFFFVKIWNDSDIVSIGELQLLWEDRNTNQVLSSLRLYFLPEYTPEGRLDSHGEINIAHHQSGPEISEEEEEEEEEDGLVGCQF</sequence>
<feature type="compositionally biased region" description="Acidic residues" evidence="1">
    <location>
        <begin position="105"/>
        <end position="117"/>
    </location>
</feature>